<dbReference type="OMA" id="REWYIRT"/>
<dbReference type="InterPro" id="IPR046791">
    <property type="entry name" value="Polycystin_dom"/>
</dbReference>
<dbReference type="InterPro" id="IPR051223">
    <property type="entry name" value="Polycystin"/>
</dbReference>
<name>D6WA73_TRICA</name>
<evidence type="ECO:0000256" key="14">
    <source>
        <dbReference type="ARBA" id="ARBA00023303"/>
    </source>
</evidence>
<evidence type="ECO:0000313" key="23">
    <source>
        <dbReference type="Proteomes" id="UP000007266"/>
    </source>
</evidence>
<reference evidence="22 23" key="1">
    <citation type="journal article" date="2008" name="Nature">
        <title>The genome of the model beetle and pest Tribolium castaneum.</title>
        <authorList>
            <consortium name="Tribolium Genome Sequencing Consortium"/>
            <person name="Richards S."/>
            <person name="Gibbs R.A."/>
            <person name="Weinstock G.M."/>
            <person name="Brown S.J."/>
            <person name="Denell R."/>
            <person name="Beeman R.W."/>
            <person name="Gibbs R."/>
            <person name="Beeman R.W."/>
            <person name="Brown S.J."/>
            <person name="Bucher G."/>
            <person name="Friedrich M."/>
            <person name="Grimmelikhuijzen C.J."/>
            <person name="Klingler M."/>
            <person name="Lorenzen M."/>
            <person name="Richards S."/>
            <person name="Roth S."/>
            <person name="Schroder R."/>
            <person name="Tautz D."/>
            <person name="Zdobnov E.M."/>
            <person name="Muzny D."/>
            <person name="Gibbs R.A."/>
            <person name="Weinstock G.M."/>
            <person name="Attaway T."/>
            <person name="Bell S."/>
            <person name="Buhay C.J."/>
            <person name="Chandrabose M.N."/>
            <person name="Chavez D."/>
            <person name="Clerk-Blankenburg K.P."/>
            <person name="Cree A."/>
            <person name="Dao M."/>
            <person name="Davis C."/>
            <person name="Chacko J."/>
            <person name="Dinh H."/>
            <person name="Dugan-Rocha S."/>
            <person name="Fowler G."/>
            <person name="Garner T.T."/>
            <person name="Garnes J."/>
            <person name="Gnirke A."/>
            <person name="Hawes A."/>
            <person name="Hernandez J."/>
            <person name="Hines S."/>
            <person name="Holder M."/>
            <person name="Hume J."/>
            <person name="Jhangiani S.N."/>
            <person name="Joshi V."/>
            <person name="Khan Z.M."/>
            <person name="Jackson L."/>
            <person name="Kovar C."/>
            <person name="Kowis A."/>
            <person name="Lee S."/>
            <person name="Lewis L.R."/>
            <person name="Margolis J."/>
            <person name="Morgan M."/>
            <person name="Nazareth L.V."/>
            <person name="Nguyen N."/>
            <person name="Okwuonu G."/>
            <person name="Parker D."/>
            <person name="Richards S."/>
            <person name="Ruiz S.J."/>
            <person name="Santibanez J."/>
            <person name="Savard J."/>
            <person name="Scherer S.E."/>
            <person name="Schneider B."/>
            <person name="Sodergren E."/>
            <person name="Tautz D."/>
            <person name="Vattahil S."/>
            <person name="Villasana D."/>
            <person name="White C.S."/>
            <person name="Wright R."/>
            <person name="Park Y."/>
            <person name="Beeman R.W."/>
            <person name="Lord J."/>
            <person name="Oppert B."/>
            <person name="Lorenzen M."/>
            <person name="Brown S."/>
            <person name="Wang L."/>
            <person name="Savard J."/>
            <person name="Tautz D."/>
            <person name="Richards S."/>
            <person name="Weinstock G."/>
            <person name="Gibbs R.A."/>
            <person name="Liu Y."/>
            <person name="Worley K."/>
            <person name="Weinstock G."/>
            <person name="Elsik C.G."/>
            <person name="Reese J.T."/>
            <person name="Elhaik E."/>
            <person name="Landan G."/>
            <person name="Graur D."/>
            <person name="Arensburger P."/>
            <person name="Atkinson P."/>
            <person name="Beeman R.W."/>
            <person name="Beidler J."/>
            <person name="Brown S.J."/>
            <person name="Demuth J.P."/>
            <person name="Drury D.W."/>
            <person name="Du Y.Z."/>
            <person name="Fujiwara H."/>
            <person name="Lorenzen M."/>
            <person name="Maselli V."/>
            <person name="Osanai M."/>
            <person name="Park Y."/>
            <person name="Robertson H.M."/>
            <person name="Tu Z."/>
            <person name="Wang J.J."/>
            <person name="Wang S."/>
            <person name="Richards S."/>
            <person name="Song H."/>
            <person name="Zhang L."/>
            <person name="Sodergren E."/>
            <person name="Werner D."/>
            <person name="Stanke M."/>
            <person name="Morgenstern B."/>
            <person name="Solovyev V."/>
            <person name="Kosarev P."/>
            <person name="Brown G."/>
            <person name="Chen H.C."/>
            <person name="Ermolaeva O."/>
            <person name="Hlavina W."/>
            <person name="Kapustin Y."/>
            <person name="Kiryutin B."/>
            <person name="Kitts P."/>
            <person name="Maglott D."/>
            <person name="Pruitt K."/>
            <person name="Sapojnikov V."/>
            <person name="Souvorov A."/>
            <person name="Mackey A.J."/>
            <person name="Waterhouse R.M."/>
            <person name="Wyder S."/>
            <person name="Zdobnov E.M."/>
            <person name="Zdobnov E.M."/>
            <person name="Wyder S."/>
            <person name="Kriventseva E.V."/>
            <person name="Kadowaki T."/>
            <person name="Bork P."/>
            <person name="Aranda M."/>
            <person name="Bao R."/>
            <person name="Beermann A."/>
            <person name="Berns N."/>
            <person name="Bolognesi R."/>
            <person name="Bonneton F."/>
            <person name="Bopp D."/>
            <person name="Brown S.J."/>
            <person name="Bucher G."/>
            <person name="Butts T."/>
            <person name="Chaumot A."/>
            <person name="Denell R.E."/>
            <person name="Ferrier D.E."/>
            <person name="Friedrich M."/>
            <person name="Gordon C.M."/>
            <person name="Jindra M."/>
            <person name="Klingler M."/>
            <person name="Lan Q."/>
            <person name="Lattorff H.M."/>
            <person name="Laudet V."/>
            <person name="von Levetsow C."/>
            <person name="Liu Z."/>
            <person name="Lutz R."/>
            <person name="Lynch J.A."/>
            <person name="da Fonseca R.N."/>
            <person name="Posnien N."/>
            <person name="Reuter R."/>
            <person name="Roth S."/>
            <person name="Savard J."/>
            <person name="Schinko J.B."/>
            <person name="Schmitt C."/>
            <person name="Schoppmeier M."/>
            <person name="Schroder R."/>
            <person name="Shippy T.D."/>
            <person name="Simonnet F."/>
            <person name="Marques-Souza H."/>
            <person name="Tautz D."/>
            <person name="Tomoyasu Y."/>
            <person name="Trauner J."/>
            <person name="Van der Zee M."/>
            <person name="Vervoort M."/>
            <person name="Wittkopp N."/>
            <person name="Wimmer E.A."/>
            <person name="Yang X."/>
            <person name="Jones A.K."/>
            <person name="Sattelle D.B."/>
            <person name="Ebert P.R."/>
            <person name="Nelson D."/>
            <person name="Scott J.G."/>
            <person name="Beeman R.W."/>
            <person name="Muthukrishnan S."/>
            <person name="Kramer K.J."/>
            <person name="Arakane Y."/>
            <person name="Beeman R.W."/>
            <person name="Zhu Q."/>
            <person name="Hogenkamp D."/>
            <person name="Dixit R."/>
            <person name="Oppert B."/>
            <person name="Jiang H."/>
            <person name="Zou Z."/>
            <person name="Marshall J."/>
            <person name="Elpidina E."/>
            <person name="Vinokurov K."/>
            <person name="Oppert C."/>
            <person name="Zou Z."/>
            <person name="Evans J."/>
            <person name="Lu Z."/>
            <person name="Zhao P."/>
            <person name="Sumathipala N."/>
            <person name="Altincicek B."/>
            <person name="Vilcinskas A."/>
            <person name="Williams M."/>
            <person name="Hultmark D."/>
            <person name="Hetru C."/>
            <person name="Jiang H."/>
            <person name="Grimmelikhuijzen C.J."/>
            <person name="Hauser F."/>
            <person name="Cazzamali G."/>
            <person name="Williamson M."/>
            <person name="Park Y."/>
            <person name="Li B."/>
            <person name="Tanaka Y."/>
            <person name="Predel R."/>
            <person name="Neupert S."/>
            <person name="Schachtner J."/>
            <person name="Verleyen P."/>
            <person name="Raible F."/>
            <person name="Bork P."/>
            <person name="Friedrich M."/>
            <person name="Walden K.K."/>
            <person name="Robertson H.M."/>
            <person name="Angeli S."/>
            <person name="Foret S."/>
            <person name="Bucher G."/>
            <person name="Schuetz S."/>
            <person name="Maleszka R."/>
            <person name="Wimmer E.A."/>
            <person name="Beeman R.W."/>
            <person name="Lorenzen M."/>
            <person name="Tomoyasu Y."/>
            <person name="Miller S.C."/>
            <person name="Grossmann D."/>
            <person name="Bucher G."/>
        </authorList>
    </citation>
    <scope>NUCLEOTIDE SEQUENCE [LARGE SCALE GENOMIC DNA]</scope>
    <source>
        <strain evidence="22 23">Georgia GA2</strain>
    </source>
</reference>
<evidence type="ECO:0000256" key="6">
    <source>
        <dbReference type="ARBA" id="ARBA00022692"/>
    </source>
</evidence>
<evidence type="ECO:0000313" key="22">
    <source>
        <dbReference type="EMBL" id="EEZ99278.1"/>
    </source>
</evidence>
<dbReference type="InterPro" id="IPR013122">
    <property type="entry name" value="PKD1_2_channel"/>
</dbReference>
<feature type="transmembrane region" description="Helical" evidence="19">
    <location>
        <begin position="285"/>
        <end position="306"/>
    </location>
</feature>
<feature type="transmembrane region" description="Helical" evidence="19">
    <location>
        <begin position="520"/>
        <end position="544"/>
    </location>
</feature>
<sequence length="705" mass="81936">MADRKPKTDSPEAVIRPNPDIKKGENKEQEKTEGKDEKPDKAKGKGEPKTETKETRVRWLTRAMAEDFTRHDVLFTTFREAVLYIIFVIAVTICTVGRRSASMFYITQALKGQFLEKDFQTANEKDIKYYDIRSATDFWHYTQSLMLENFYWEHYYNPYNPVAKAKDDDKKILFENKLLGVPRIRQVKVKNDSCIIHEYFRRLFTSCYDLYGPTDEDRAPFGLEAGTAWTYNTAEKTESIPFSGKISKYGGGGFYLDLSTNNEDTAKLIRDLKENLWITRGTRAIFIDFSIYNANLNLFCVCKLIFEFPPTGGIIPSHSFHAVHLVHYVNSWDYVTFVFECTVYAIAGFFLAEEIREIIYFKLRYFLQFWTYIDVVIIGMAFANLITSIVVFPNVDDAILKIQKNPQKYGNLEYLAEMRIFYNNFAASLLFFSYIKLFKYLNFNKTMGQLNNTLKRCAFDILGFSIMFFIIFFAFALLGYLLFGSQVEDFSSFGVAMFTLLRTILGDFDYQAIEKANRVLAPIYFLAYIFFVFFVLLNMFLAIINDTYADVKTEIAIAPDEMQMTEFLKKGFYKMLQKCGCNIKYFQQQKAEFNATIQQIRDALKKCGFSDLEIEMFFARYNIDPLAEVGDYDIKKIMKELEGQSMAKEKVDEDTTLVHVSDFITQQERLDQIEKTIQMLATKIDTLIKKLEALENVRKAKATQG</sequence>
<keyword evidence="8 17" id="KW-0175">Coiled coil</keyword>
<accession>D6WA73</accession>
<feature type="compositionally biased region" description="Basic and acidic residues" evidence="18">
    <location>
        <begin position="19"/>
        <end position="55"/>
    </location>
</feature>
<proteinExistence type="inferred from homology"/>
<dbReference type="HOGENOM" id="CLU_012097_0_0_1"/>
<keyword evidence="15" id="KW-0479">Metal-binding</keyword>
<evidence type="ECO:0000256" key="13">
    <source>
        <dbReference type="ARBA" id="ARBA00023273"/>
    </source>
</evidence>
<keyword evidence="10 19" id="KW-0472">Membrane</keyword>
<evidence type="ECO:0000256" key="15">
    <source>
        <dbReference type="PIRSR" id="PIRSR603915-1"/>
    </source>
</evidence>
<feature type="transmembrane region" description="Helical" evidence="19">
    <location>
        <begin position="81"/>
        <end position="101"/>
    </location>
</feature>
<evidence type="ECO:0000259" key="21">
    <source>
        <dbReference type="Pfam" id="PF20519"/>
    </source>
</evidence>
<dbReference type="GO" id="GO:0005929">
    <property type="term" value="C:cilium"/>
    <property type="evidence" value="ECO:0007669"/>
    <property type="project" value="UniProtKB-SubCell"/>
</dbReference>
<dbReference type="GO" id="GO:0005509">
    <property type="term" value="F:calcium ion binding"/>
    <property type="evidence" value="ECO:0007669"/>
    <property type="project" value="InterPro"/>
</dbReference>
<feature type="domain" description="Polycystin cation channel PKD1/PKD2" evidence="20">
    <location>
        <begin position="328"/>
        <end position="551"/>
    </location>
</feature>
<dbReference type="SUPFAM" id="SSF81324">
    <property type="entry name" value="Voltage-gated potassium channels"/>
    <property type="match status" value="1"/>
</dbReference>
<keyword evidence="23" id="KW-1185">Reference proteome</keyword>
<dbReference type="PhylomeDB" id="D6WA73"/>
<evidence type="ECO:0000256" key="9">
    <source>
        <dbReference type="ARBA" id="ARBA00023065"/>
    </source>
</evidence>
<dbReference type="GO" id="GO:0005886">
    <property type="term" value="C:plasma membrane"/>
    <property type="evidence" value="ECO:0007669"/>
    <property type="project" value="UniProtKB-SubCell"/>
</dbReference>
<dbReference type="AlphaFoldDB" id="D6WA73"/>
<evidence type="ECO:0000256" key="1">
    <source>
        <dbReference type="ARBA" id="ARBA00004138"/>
    </source>
</evidence>
<dbReference type="PANTHER" id="PTHR10877:SF183">
    <property type="entry name" value="AT14535P-RELATED"/>
    <property type="match status" value="1"/>
</dbReference>
<keyword evidence="15" id="KW-0109">Calcium transport</keyword>
<keyword evidence="5" id="KW-1003">Cell membrane</keyword>
<evidence type="ECO:0000256" key="17">
    <source>
        <dbReference type="SAM" id="Coils"/>
    </source>
</evidence>
<dbReference type="Gene3D" id="1.20.5.340">
    <property type="match status" value="1"/>
</dbReference>
<dbReference type="GO" id="GO:0005262">
    <property type="term" value="F:calcium channel activity"/>
    <property type="evidence" value="ECO:0000318"/>
    <property type="project" value="GO_Central"/>
</dbReference>
<keyword evidence="15" id="KW-0107">Calcium channel</keyword>
<evidence type="ECO:0000256" key="2">
    <source>
        <dbReference type="ARBA" id="ARBA00004651"/>
    </source>
</evidence>
<comment type="subcellular location">
    <subcellularLocation>
        <location evidence="2">Cell membrane</location>
        <topology evidence="2">Multi-pass membrane protein</topology>
    </subcellularLocation>
    <subcellularLocation>
        <location evidence="1">Cell projection</location>
        <location evidence="1">Cilium</location>
    </subcellularLocation>
</comment>
<dbReference type="FunFam" id="1.10.287.70:FF:000055">
    <property type="entry name" value="Polycystic kidney disease 2-like 1"/>
    <property type="match status" value="1"/>
</dbReference>
<evidence type="ECO:0000256" key="3">
    <source>
        <dbReference type="ARBA" id="ARBA00007200"/>
    </source>
</evidence>
<organism evidence="22 23">
    <name type="scientific">Tribolium castaneum</name>
    <name type="common">Red flour beetle</name>
    <dbReference type="NCBI Taxonomy" id="7070"/>
    <lineage>
        <taxon>Eukaryota</taxon>
        <taxon>Metazoa</taxon>
        <taxon>Ecdysozoa</taxon>
        <taxon>Arthropoda</taxon>
        <taxon>Hexapoda</taxon>
        <taxon>Insecta</taxon>
        <taxon>Pterygota</taxon>
        <taxon>Neoptera</taxon>
        <taxon>Endopterygota</taxon>
        <taxon>Coleoptera</taxon>
        <taxon>Polyphaga</taxon>
        <taxon>Cucujiformia</taxon>
        <taxon>Tenebrionidae</taxon>
        <taxon>Tenebrionidae incertae sedis</taxon>
        <taxon>Tribolium</taxon>
    </lineage>
</organism>
<evidence type="ECO:0000256" key="19">
    <source>
        <dbReference type="SAM" id="Phobius"/>
    </source>
</evidence>
<dbReference type="eggNOG" id="KOG3599">
    <property type="taxonomic scope" value="Eukaryota"/>
</dbReference>
<keyword evidence="14 15" id="KW-0407">Ion channel</keyword>
<feature type="region of interest" description="Disordered" evidence="18">
    <location>
        <begin position="1"/>
        <end position="55"/>
    </location>
</feature>
<dbReference type="Gene3D" id="1.10.287.70">
    <property type="match status" value="1"/>
</dbReference>
<evidence type="ECO:0000256" key="11">
    <source>
        <dbReference type="ARBA" id="ARBA00023157"/>
    </source>
</evidence>
<evidence type="ECO:0000256" key="8">
    <source>
        <dbReference type="ARBA" id="ARBA00023054"/>
    </source>
</evidence>
<feature type="compositionally biased region" description="Basic and acidic residues" evidence="18">
    <location>
        <begin position="1"/>
        <end position="10"/>
    </location>
</feature>
<evidence type="ECO:0000256" key="7">
    <source>
        <dbReference type="ARBA" id="ARBA00022989"/>
    </source>
</evidence>
<dbReference type="EMBL" id="KQ971312">
    <property type="protein sequence ID" value="EEZ99278.1"/>
    <property type="molecule type" value="Genomic_DNA"/>
</dbReference>
<feature type="transmembrane region" description="Helical" evidence="19">
    <location>
        <begin position="334"/>
        <end position="352"/>
    </location>
</feature>
<dbReference type="PRINTS" id="PR01433">
    <property type="entry name" value="POLYCYSTIN2"/>
</dbReference>
<dbReference type="STRING" id="7070.D6WA73"/>
<feature type="binding site" evidence="15">
    <location>
        <position position="624"/>
    </location>
    <ligand>
        <name>Ca(2+)</name>
        <dbReference type="ChEBI" id="CHEBI:29108"/>
        <label>2</label>
    </ligand>
</feature>
<dbReference type="Proteomes" id="UP000007266">
    <property type="component" value="Linkage group 2"/>
</dbReference>
<keyword evidence="7 19" id="KW-1133">Transmembrane helix</keyword>
<dbReference type="GO" id="GO:0016020">
    <property type="term" value="C:membrane"/>
    <property type="evidence" value="ECO:0000318"/>
    <property type="project" value="GO_Central"/>
</dbReference>
<gene>
    <name evidence="22" type="primary">AUGUSTUS-3.0.2_01110</name>
    <name evidence="22" type="ORF">TcasGA2_TC001110</name>
</gene>
<keyword evidence="13" id="KW-0966">Cell projection</keyword>
<feature type="binding site" evidence="15">
    <location>
        <position position="628"/>
    </location>
    <ligand>
        <name>Ca(2+)</name>
        <dbReference type="ChEBI" id="CHEBI:29108"/>
        <label>2</label>
    </ligand>
</feature>
<keyword evidence="15" id="KW-0106">Calcium</keyword>
<reference evidence="22 23" key="2">
    <citation type="journal article" date="2010" name="Nucleic Acids Res.">
        <title>BeetleBase in 2010: revisions to provide comprehensive genomic information for Tribolium castaneum.</title>
        <authorList>
            <person name="Kim H.S."/>
            <person name="Murphy T."/>
            <person name="Xia J."/>
            <person name="Caragea D."/>
            <person name="Park Y."/>
            <person name="Beeman R.W."/>
            <person name="Lorenzen M.D."/>
            <person name="Butcher S."/>
            <person name="Manak J.R."/>
            <person name="Brown S.J."/>
        </authorList>
    </citation>
    <scope>GENOME REANNOTATION</scope>
    <source>
        <strain evidence="22 23">Georgia GA2</strain>
    </source>
</reference>
<keyword evidence="4" id="KW-0813">Transport</keyword>
<keyword evidence="9 15" id="KW-0406">Ion transport</keyword>
<evidence type="ECO:0000256" key="18">
    <source>
        <dbReference type="SAM" id="MobiDB-lite"/>
    </source>
</evidence>
<evidence type="ECO:0000256" key="10">
    <source>
        <dbReference type="ARBA" id="ARBA00023136"/>
    </source>
</evidence>
<evidence type="ECO:0000256" key="4">
    <source>
        <dbReference type="ARBA" id="ARBA00022448"/>
    </source>
</evidence>
<keyword evidence="6 19" id="KW-0812">Transmembrane</keyword>
<feature type="disulfide bond" evidence="16">
    <location>
        <begin position="194"/>
        <end position="207"/>
    </location>
</feature>
<feature type="binding site" evidence="15">
    <location>
        <position position="633"/>
    </location>
    <ligand>
        <name>Ca(2+)</name>
        <dbReference type="ChEBI" id="CHEBI:29108"/>
        <label>2</label>
    </ligand>
</feature>
<feature type="domain" description="Polycystin" evidence="21">
    <location>
        <begin position="129"/>
        <end position="326"/>
    </location>
</feature>
<feature type="transmembrane region" description="Helical" evidence="19">
    <location>
        <begin position="372"/>
        <end position="392"/>
    </location>
</feature>
<feature type="transmembrane region" description="Helical" evidence="19">
    <location>
        <begin position="459"/>
        <end position="484"/>
    </location>
</feature>
<evidence type="ECO:0000256" key="12">
    <source>
        <dbReference type="ARBA" id="ARBA00023180"/>
    </source>
</evidence>
<dbReference type="Pfam" id="PF20519">
    <property type="entry name" value="Polycystin_dom"/>
    <property type="match status" value="1"/>
</dbReference>
<comment type="similarity">
    <text evidence="3">Belongs to the polycystin family.</text>
</comment>
<protein>
    <submittedName>
        <fullName evidence="22">Polycystic kidney disease 2</fullName>
    </submittedName>
</protein>
<keyword evidence="11" id="KW-1015">Disulfide bond</keyword>
<evidence type="ECO:0000259" key="20">
    <source>
        <dbReference type="Pfam" id="PF08016"/>
    </source>
</evidence>
<evidence type="ECO:0000256" key="16">
    <source>
        <dbReference type="PIRSR" id="PIRSR603915-2"/>
    </source>
</evidence>
<dbReference type="InterPro" id="IPR003915">
    <property type="entry name" value="PKD_2"/>
</dbReference>
<evidence type="ECO:0000256" key="5">
    <source>
        <dbReference type="ARBA" id="ARBA00022475"/>
    </source>
</evidence>
<dbReference type="GO" id="GO:0050982">
    <property type="term" value="P:detection of mechanical stimulus"/>
    <property type="evidence" value="ECO:0000318"/>
    <property type="project" value="GO_Central"/>
</dbReference>
<dbReference type="Pfam" id="PF08016">
    <property type="entry name" value="PKD_channel"/>
    <property type="match status" value="1"/>
</dbReference>
<feature type="coiled-coil region" evidence="17">
    <location>
        <begin position="670"/>
        <end position="704"/>
    </location>
</feature>
<dbReference type="PANTHER" id="PTHR10877">
    <property type="entry name" value="POLYCYSTIN FAMILY MEMBER"/>
    <property type="match status" value="1"/>
</dbReference>
<keyword evidence="12" id="KW-0325">Glycoprotein</keyword>
<feature type="transmembrane region" description="Helical" evidence="19">
    <location>
        <begin position="420"/>
        <end position="438"/>
    </location>
</feature>